<keyword evidence="4" id="KW-0804">Transcription</keyword>
<evidence type="ECO:0000259" key="5">
    <source>
        <dbReference type="Pfam" id="PF04542"/>
    </source>
</evidence>
<dbReference type="InterPro" id="IPR013324">
    <property type="entry name" value="RNA_pol_sigma_r3/r4-like"/>
</dbReference>
<dbReference type="Gene3D" id="1.10.10.10">
    <property type="entry name" value="Winged helix-like DNA-binding domain superfamily/Winged helix DNA-binding domain"/>
    <property type="match status" value="1"/>
</dbReference>
<keyword evidence="1" id="KW-0805">Transcription regulation</keyword>
<dbReference type="SUPFAM" id="SSF88659">
    <property type="entry name" value="Sigma3 and sigma4 domains of RNA polymerase sigma factors"/>
    <property type="match status" value="1"/>
</dbReference>
<dbReference type="EMBL" id="JBHTMU010000008">
    <property type="protein sequence ID" value="MFD1342046.1"/>
    <property type="molecule type" value="Genomic_DNA"/>
</dbReference>
<feature type="domain" description="RNA polymerase sigma-70 region 2" evidence="5">
    <location>
        <begin position="38"/>
        <end position="105"/>
    </location>
</feature>
<reference evidence="8" key="1">
    <citation type="journal article" date="2019" name="Int. J. Syst. Evol. Microbiol.">
        <title>The Global Catalogue of Microorganisms (GCM) 10K type strain sequencing project: providing services to taxonomists for standard genome sequencing and annotation.</title>
        <authorList>
            <consortium name="The Broad Institute Genomics Platform"/>
            <consortium name="The Broad Institute Genome Sequencing Center for Infectious Disease"/>
            <person name="Wu L."/>
            <person name="Ma J."/>
        </authorList>
    </citation>
    <scope>NUCLEOTIDE SEQUENCE [LARGE SCALE GENOMIC DNA]</scope>
    <source>
        <strain evidence="8">CCUG 62953</strain>
    </source>
</reference>
<evidence type="ECO:0000259" key="6">
    <source>
        <dbReference type="Pfam" id="PF04545"/>
    </source>
</evidence>
<dbReference type="PANTHER" id="PTHR30603">
    <property type="entry name" value="RNA POLYMERASE SIGMA FACTOR RPO"/>
    <property type="match status" value="1"/>
</dbReference>
<proteinExistence type="predicted"/>
<evidence type="ECO:0000256" key="1">
    <source>
        <dbReference type="ARBA" id="ARBA00023015"/>
    </source>
</evidence>
<dbReference type="Pfam" id="PF04542">
    <property type="entry name" value="Sigma70_r2"/>
    <property type="match status" value="1"/>
</dbReference>
<evidence type="ECO:0000256" key="3">
    <source>
        <dbReference type="ARBA" id="ARBA00023125"/>
    </source>
</evidence>
<dbReference type="InterPro" id="IPR014284">
    <property type="entry name" value="RNA_pol_sigma-70_dom"/>
</dbReference>
<organism evidence="7 8">
    <name type="scientific">Litorisediminicola beolgyonensis</name>
    <dbReference type="NCBI Taxonomy" id="1173614"/>
    <lineage>
        <taxon>Bacteria</taxon>
        <taxon>Pseudomonadati</taxon>
        <taxon>Pseudomonadota</taxon>
        <taxon>Alphaproteobacteria</taxon>
        <taxon>Rhodobacterales</taxon>
        <taxon>Paracoccaceae</taxon>
        <taxon>Litorisediminicola</taxon>
    </lineage>
</organism>
<name>A0ABW3ZG46_9RHOB</name>
<dbReference type="PANTHER" id="PTHR30603:SF47">
    <property type="entry name" value="RNA POLYMERASE SIGMA FACTOR SIGD, CHLOROPLASTIC"/>
    <property type="match status" value="1"/>
</dbReference>
<feature type="domain" description="RNA polymerase sigma-70 region 4" evidence="6">
    <location>
        <begin position="181"/>
        <end position="232"/>
    </location>
</feature>
<comment type="caution">
    <text evidence="7">The sequence shown here is derived from an EMBL/GenBank/DDBJ whole genome shotgun (WGS) entry which is preliminary data.</text>
</comment>
<dbReference type="InterPro" id="IPR000943">
    <property type="entry name" value="RNA_pol_sigma70"/>
</dbReference>
<dbReference type="Pfam" id="PF04545">
    <property type="entry name" value="Sigma70_r4"/>
    <property type="match status" value="1"/>
</dbReference>
<evidence type="ECO:0000313" key="7">
    <source>
        <dbReference type="EMBL" id="MFD1342046.1"/>
    </source>
</evidence>
<protein>
    <submittedName>
        <fullName evidence="7">Sigma-70 family RNA polymerase sigma factor</fullName>
    </submittedName>
</protein>
<dbReference type="InterPro" id="IPR050239">
    <property type="entry name" value="Sigma-70_RNA_pol_init_factors"/>
</dbReference>
<keyword evidence="2" id="KW-0731">Sigma factor</keyword>
<dbReference type="PRINTS" id="PR00046">
    <property type="entry name" value="SIGMA70FCT"/>
</dbReference>
<dbReference type="NCBIfam" id="TIGR02937">
    <property type="entry name" value="sigma70-ECF"/>
    <property type="match status" value="1"/>
</dbReference>
<dbReference type="RefSeq" id="WP_386802111.1">
    <property type="nucleotide sequence ID" value="NZ_JBHTMU010000008.1"/>
</dbReference>
<dbReference type="InterPro" id="IPR007627">
    <property type="entry name" value="RNA_pol_sigma70_r2"/>
</dbReference>
<dbReference type="InterPro" id="IPR013325">
    <property type="entry name" value="RNA_pol_sigma_r2"/>
</dbReference>
<evidence type="ECO:0000256" key="2">
    <source>
        <dbReference type="ARBA" id="ARBA00023082"/>
    </source>
</evidence>
<dbReference type="Gene3D" id="1.20.120.1810">
    <property type="match status" value="1"/>
</dbReference>
<keyword evidence="8" id="KW-1185">Reference proteome</keyword>
<gene>
    <name evidence="7" type="ORF">ACFQ4E_06420</name>
</gene>
<evidence type="ECO:0000313" key="8">
    <source>
        <dbReference type="Proteomes" id="UP001597135"/>
    </source>
</evidence>
<dbReference type="InterPro" id="IPR036388">
    <property type="entry name" value="WH-like_DNA-bd_sf"/>
</dbReference>
<evidence type="ECO:0000256" key="4">
    <source>
        <dbReference type="ARBA" id="ARBA00023163"/>
    </source>
</evidence>
<keyword evidence="3" id="KW-0238">DNA-binding</keyword>
<accession>A0ABW3ZG46</accession>
<dbReference type="Proteomes" id="UP001597135">
    <property type="component" value="Unassembled WGS sequence"/>
</dbReference>
<sequence>MFESFGAALREPLLGQEEERDAILRWQERRDPAALERLMRSHARQVWSQARRWTDNPTHLEDLVAEGMIGLMRAADNFDFSHDVRFSTYCAWWVRNELSTAARRVRTVIDLPAKTRKAPIDAVEGTTMPKFSAAGQVWLDALPEGEARALLETIPSDDLSPEEMALQRSEQDVMRAELMAALNALGADEAQVVIRRRLSARPEPIAILAKELGVSPAKLRQIETRALGRLRQKLVARGFSMAVLQ</sequence>
<dbReference type="InterPro" id="IPR007630">
    <property type="entry name" value="RNA_pol_sigma70_r4"/>
</dbReference>
<dbReference type="SUPFAM" id="SSF88946">
    <property type="entry name" value="Sigma2 domain of RNA polymerase sigma factors"/>
    <property type="match status" value="1"/>
</dbReference>